<organism evidence="2 3">
    <name type="scientific">Liquidambar formosana</name>
    <name type="common">Formosan gum</name>
    <dbReference type="NCBI Taxonomy" id="63359"/>
    <lineage>
        <taxon>Eukaryota</taxon>
        <taxon>Viridiplantae</taxon>
        <taxon>Streptophyta</taxon>
        <taxon>Embryophyta</taxon>
        <taxon>Tracheophyta</taxon>
        <taxon>Spermatophyta</taxon>
        <taxon>Magnoliopsida</taxon>
        <taxon>eudicotyledons</taxon>
        <taxon>Gunneridae</taxon>
        <taxon>Pentapetalae</taxon>
        <taxon>Saxifragales</taxon>
        <taxon>Altingiaceae</taxon>
        <taxon>Liquidambar</taxon>
    </lineage>
</organism>
<accession>A0AAP0S1V3</accession>
<feature type="region of interest" description="Disordered" evidence="1">
    <location>
        <begin position="106"/>
        <end position="134"/>
    </location>
</feature>
<dbReference type="AlphaFoldDB" id="A0AAP0S1V3"/>
<dbReference type="Proteomes" id="UP001415857">
    <property type="component" value="Unassembled WGS sequence"/>
</dbReference>
<evidence type="ECO:0000313" key="2">
    <source>
        <dbReference type="EMBL" id="KAK9285200.1"/>
    </source>
</evidence>
<reference evidence="2 3" key="1">
    <citation type="journal article" date="2024" name="Plant J.">
        <title>Genome sequences and population genomics reveal climatic adaptation and genomic divergence between two closely related sweetgum species.</title>
        <authorList>
            <person name="Xu W.Q."/>
            <person name="Ren C.Q."/>
            <person name="Zhang X.Y."/>
            <person name="Comes H.P."/>
            <person name="Liu X.H."/>
            <person name="Li Y.G."/>
            <person name="Kettle C.J."/>
            <person name="Jalonen R."/>
            <person name="Gaisberger H."/>
            <person name="Ma Y.Z."/>
            <person name="Qiu Y.X."/>
        </authorList>
    </citation>
    <scope>NUCLEOTIDE SEQUENCE [LARGE SCALE GENOMIC DNA]</scope>
    <source>
        <strain evidence="2">Hangzhou</strain>
    </source>
</reference>
<comment type="caution">
    <text evidence="2">The sequence shown here is derived from an EMBL/GenBank/DDBJ whole genome shotgun (WGS) entry which is preliminary data.</text>
</comment>
<evidence type="ECO:0000313" key="3">
    <source>
        <dbReference type="Proteomes" id="UP001415857"/>
    </source>
</evidence>
<dbReference type="PANTHER" id="PTHR34566:SF2">
    <property type="entry name" value="ALTERED INHERITANCE OF MITOCHONDRIA PROTEIN"/>
    <property type="match status" value="1"/>
</dbReference>
<proteinExistence type="predicted"/>
<dbReference type="EMBL" id="JBBPBK010000005">
    <property type="protein sequence ID" value="KAK9285200.1"/>
    <property type="molecule type" value="Genomic_DNA"/>
</dbReference>
<dbReference type="PANTHER" id="PTHR34566">
    <property type="entry name" value="ALTERED INHERITANCE OF MITOCHONDRIA PROTEIN"/>
    <property type="match status" value="1"/>
</dbReference>
<name>A0AAP0S1V3_LIQFO</name>
<gene>
    <name evidence="2" type="ORF">L1049_024388</name>
</gene>
<keyword evidence="3" id="KW-1185">Reference proteome</keyword>
<evidence type="ECO:0000256" key="1">
    <source>
        <dbReference type="SAM" id="MobiDB-lite"/>
    </source>
</evidence>
<protein>
    <submittedName>
        <fullName evidence="2">Uncharacterized protein</fullName>
    </submittedName>
</protein>
<sequence length="182" mass="20563">MSLLLFHSQIQISQPFSASASLELYKYMAMLLESLRRKLLKRVEVLQISNMVVLATRCSWMEKTLQPTCERQKQICQSVLVLSICTLIILPLLQLLVDKRVSTADNAPDHVPAPVHNKEDGRGSPPPRTQKPAHSVGDEFLSRFTRNANLVASGVAKNMVKVGHYVKNSVDDILFPYRRRPK</sequence>